<gene>
    <name evidence="1" type="ORF">PAXRUDRAFT_796457</name>
</gene>
<evidence type="ECO:0000313" key="1">
    <source>
        <dbReference type="EMBL" id="KIK73019.1"/>
    </source>
</evidence>
<reference evidence="1 2" key="1">
    <citation type="submission" date="2014-04" db="EMBL/GenBank/DDBJ databases">
        <authorList>
            <consortium name="DOE Joint Genome Institute"/>
            <person name="Kuo A."/>
            <person name="Kohler A."/>
            <person name="Jargeat P."/>
            <person name="Nagy L.G."/>
            <person name="Floudas D."/>
            <person name="Copeland A."/>
            <person name="Barry K.W."/>
            <person name="Cichocki N."/>
            <person name="Veneault-Fourrey C."/>
            <person name="LaButti K."/>
            <person name="Lindquist E.A."/>
            <person name="Lipzen A."/>
            <person name="Lundell T."/>
            <person name="Morin E."/>
            <person name="Murat C."/>
            <person name="Sun H."/>
            <person name="Tunlid A."/>
            <person name="Henrissat B."/>
            <person name="Grigoriev I.V."/>
            <person name="Hibbett D.S."/>
            <person name="Martin F."/>
            <person name="Nordberg H.P."/>
            <person name="Cantor M.N."/>
            <person name="Hua S.X."/>
        </authorList>
    </citation>
    <scope>NUCLEOTIDE SEQUENCE [LARGE SCALE GENOMIC DNA]</scope>
    <source>
        <strain evidence="1 2">Ve08.2h10</strain>
    </source>
</reference>
<keyword evidence="2" id="KW-1185">Reference proteome</keyword>
<name>A0A0D0CZV1_9AGAM</name>
<dbReference type="Proteomes" id="UP000054538">
    <property type="component" value="Unassembled WGS sequence"/>
</dbReference>
<dbReference type="OrthoDB" id="3266428at2759"/>
<organism evidence="1 2">
    <name type="scientific">Paxillus rubicundulus Ve08.2h10</name>
    <dbReference type="NCBI Taxonomy" id="930991"/>
    <lineage>
        <taxon>Eukaryota</taxon>
        <taxon>Fungi</taxon>
        <taxon>Dikarya</taxon>
        <taxon>Basidiomycota</taxon>
        <taxon>Agaricomycotina</taxon>
        <taxon>Agaricomycetes</taxon>
        <taxon>Agaricomycetidae</taxon>
        <taxon>Boletales</taxon>
        <taxon>Paxilineae</taxon>
        <taxon>Paxillaceae</taxon>
        <taxon>Paxillus</taxon>
    </lineage>
</organism>
<protein>
    <submittedName>
        <fullName evidence="1">Uncharacterized protein</fullName>
    </submittedName>
</protein>
<evidence type="ECO:0000313" key="2">
    <source>
        <dbReference type="Proteomes" id="UP000054538"/>
    </source>
</evidence>
<proteinExistence type="predicted"/>
<accession>A0A0D0CZV1</accession>
<dbReference type="AlphaFoldDB" id="A0A0D0CZV1"/>
<dbReference type="InParanoid" id="A0A0D0CZV1"/>
<dbReference type="EMBL" id="KN830191">
    <property type="protein sequence ID" value="KIK73019.1"/>
    <property type="molecule type" value="Genomic_DNA"/>
</dbReference>
<sequence length="172" mass="19152">MRVTSAYQPESTSSVLSLLQVGLLAADTIKNHLTAITAWHIYNDNPWQGRTCLHYIPPNLPLFSYHSSHSWHCLIKKKLLSHCNSIWSLSRIPSTAGHSFCIGGADKIQVPGAPPDVVKALGGWSSDTFLCYWHSLDRLAERERDNWSPSNFEDPGLPRGLLECQNPRCASA</sequence>
<dbReference type="HOGENOM" id="CLU_1555753_0_0_1"/>
<reference evidence="2" key="2">
    <citation type="submission" date="2015-01" db="EMBL/GenBank/DDBJ databases">
        <title>Evolutionary Origins and Diversification of the Mycorrhizal Mutualists.</title>
        <authorList>
            <consortium name="DOE Joint Genome Institute"/>
            <consortium name="Mycorrhizal Genomics Consortium"/>
            <person name="Kohler A."/>
            <person name="Kuo A."/>
            <person name="Nagy L.G."/>
            <person name="Floudas D."/>
            <person name="Copeland A."/>
            <person name="Barry K.W."/>
            <person name="Cichocki N."/>
            <person name="Veneault-Fourrey C."/>
            <person name="LaButti K."/>
            <person name="Lindquist E.A."/>
            <person name="Lipzen A."/>
            <person name="Lundell T."/>
            <person name="Morin E."/>
            <person name="Murat C."/>
            <person name="Riley R."/>
            <person name="Ohm R."/>
            <person name="Sun H."/>
            <person name="Tunlid A."/>
            <person name="Henrissat B."/>
            <person name="Grigoriev I.V."/>
            <person name="Hibbett D.S."/>
            <person name="Martin F."/>
        </authorList>
    </citation>
    <scope>NUCLEOTIDE SEQUENCE [LARGE SCALE GENOMIC DNA]</scope>
    <source>
        <strain evidence="2">Ve08.2h10</strain>
    </source>
</reference>
<dbReference type="STRING" id="930991.A0A0D0CZV1"/>